<dbReference type="PROSITE" id="PS00086">
    <property type="entry name" value="CYTOCHROME_P450"/>
    <property type="match status" value="1"/>
</dbReference>
<evidence type="ECO:0000256" key="1">
    <source>
        <dbReference type="ARBA" id="ARBA00010617"/>
    </source>
</evidence>
<keyword evidence="5" id="KW-1185">Reference proteome</keyword>
<gene>
    <name evidence="4" type="ORF">GCM10017559_68040</name>
</gene>
<evidence type="ECO:0000313" key="5">
    <source>
        <dbReference type="Proteomes" id="UP001499930"/>
    </source>
</evidence>
<dbReference type="SUPFAM" id="SSF48264">
    <property type="entry name" value="Cytochrome P450"/>
    <property type="match status" value="1"/>
</dbReference>
<feature type="region of interest" description="Disordered" evidence="3">
    <location>
        <begin position="63"/>
        <end position="99"/>
    </location>
</feature>
<keyword evidence="2" id="KW-0479">Metal-binding</keyword>
<dbReference type="Proteomes" id="UP001499930">
    <property type="component" value="Unassembled WGS sequence"/>
</dbReference>
<name>A0ABP6L333_9ACTN</name>
<evidence type="ECO:0000313" key="4">
    <source>
        <dbReference type="EMBL" id="GAA3031377.1"/>
    </source>
</evidence>
<keyword evidence="2" id="KW-0349">Heme</keyword>
<keyword evidence="2" id="KW-0408">Iron</keyword>
<dbReference type="InterPro" id="IPR002397">
    <property type="entry name" value="Cyt_P450_B"/>
</dbReference>
<dbReference type="PRINTS" id="PR00359">
    <property type="entry name" value="BP450"/>
</dbReference>
<sequence>MAEKLSGEFVFDPEFGQNPYATYAALREKGPVHAVRSHTGRDDFLVVDYEHGRAALADPRLAKDFRHGAASPQRRGDTDDNGDTATSSPLLDRNLLNSDPPDHTRLRRLLSRAFTPRRIESLRPRIQEIADGLVDGMAGRGHADLLDEYAFPLPIVVICELLGIPAEDREDFRVWSTTLVSATLTEEDARRRVAANQDIRAYFAGIIAARRAEPRDDMVSALVSARDERELLSEPELIAALTLLLIAGHETTVNLIGNGALALLTHPGQLRLLRERPELLPSAVEEFLRYEGPVERATLRFAAEDMEIDGVTVPRGSVVHVALGAADRDPRAFGDPDVLDITRGDNHHLAFGHGVHFCLGAHLARLEGRIAFETLLRRLPGLRLACPPSELSWRGNGTIIRGLRSLPVSF</sequence>
<dbReference type="PANTHER" id="PTHR46696">
    <property type="entry name" value="P450, PUTATIVE (EUROFUNG)-RELATED"/>
    <property type="match status" value="1"/>
</dbReference>
<dbReference type="InterPro" id="IPR017972">
    <property type="entry name" value="Cyt_P450_CS"/>
</dbReference>
<proteinExistence type="inferred from homology"/>
<evidence type="ECO:0000256" key="3">
    <source>
        <dbReference type="SAM" id="MobiDB-lite"/>
    </source>
</evidence>
<evidence type="ECO:0000256" key="2">
    <source>
        <dbReference type="RuleBase" id="RU000461"/>
    </source>
</evidence>
<protein>
    <submittedName>
        <fullName evidence="4">Cytochrome P450</fullName>
    </submittedName>
</protein>
<accession>A0ABP6L333</accession>
<keyword evidence="2" id="KW-0560">Oxidoreductase</keyword>
<keyword evidence="2" id="KW-0503">Monooxygenase</keyword>
<dbReference type="Pfam" id="PF00067">
    <property type="entry name" value="p450"/>
    <property type="match status" value="1"/>
</dbReference>
<dbReference type="EMBL" id="BAAAWD010000019">
    <property type="protein sequence ID" value="GAA3031377.1"/>
    <property type="molecule type" value="Genomic_DNA"/>
</dbReference>
<comment type="similarity">
    <text evidence="1 2">Belongs to the cytochrome P450 family.</text>
</comment>
<comment type="caution">
    <text evidence="4">The sequence shown here is derived from an EMBL/GenBank/DDBJ whole genome shotgun (WGS) entry which is preliminary data.</text>
</comment>
<dbReference type="CDD" id="cd11029">
    <property type="entry name" value="CYP107-like"/>
    <property type="match status" value="1"/>
</dbReference>
<dbReference type="Gene3D" id="1.10.630.10">
    <property type="entry name" value="Cytochrome P450"/>
    <property type="match status" value="1"/>
</dbReference>
<dbReference type="InterPro" id="IPR001128">
    <property type="entry name" value="Cyt_P450"/>
</dbReference>
<organism evidence="4 5">
    <name type="scientific">Streptosporangium longisporum</name>
    <dbReference type="NCBI Taxonomy" id="46187"/>
    <lineage>
        <taxon>Bacteria</taxon>
        <taxon>Bacillati</taxon>
        <taxon>Actinomycetota</taxon>
        <taxon>Actinomycetes</taxon>
        <taxon>Streptosporangiales</taxon>
        <taxon>Streptosporangiaceae</taxon>
        <taxon>Streptosporangium</taxon>
    </lineage>
</organism>
<reference evidence="5" key="1">
    <citation type="journal article" date="2019" name="Int. J. Syst. Evol. Microbiol.">
        <title>The Global Catalogue of Microorganisms (GCM) 10K type strain sequencing project: providing services to taxonomists for standard genome sequencing and annotation.</title>
        <authorList>
            <consortium name="The Broad Institute Genomics Platform"/>
            <consortium name="The Broad Institute Genome Sequencing Center for Infectious Disease"/>
            <person name="Wu L."/>
            <person name="Ma J."/>
        </authorList>
    </citation>
    <scope>NUCLEOTIDE SEQUENCE [LARGE SCALE GENOMIC DNA]</scope>
    <source>
        <strain evidence="5">JCM 3106</strain>
    </source>
</reference>
<dbReference type="RefSeq" id="WP_344903619.1">
    <property type="nucleotide sequence ID" value="NZ_BAAAWD010000019.1"/>
</dbReference>
<dbReference type="InterPro" id="IPR036396">
    <property type="entry name" value="Cyt_P450_sf"/>
</dbReference>
<dbReference type="PANTHER" id="PTHR46696:SF1">
    <property type="entry name" value="CYTOCHROME P450 YJIB-RELATED"/>
    <property type="match status" value="1"/>
</dbReference>